<evidence type="ECO:0000313" key="3">
    <source>
        <dbReference type="EMBL" id="OWJ67956.1"/>
    </source>
</evidence>
<dbReference type="InterPro" id="IPR036165">
    <property type="entry name" value="YefM-like_sf"/>
</dbReference>
<dbReference type="Proteomes" id="UP000196655">
    <property type="component" value="Unassembled WGS sequence"/>
</dbReference>
<dbReference type="OrthoDB" id="165038at2"/>
<evidence type="ECO:0000256" key="2">
    <source>
        <dbReference type="RuleBase" id="RU362080"/>
    </source>
</evidence>
<dbReference type="EMBL" id="NHON01000009">
    <property type="protein sequence ID" value="OWJ67956.1"/>
    <property type="molecule type" value="Genomic_DNA"/>
</dbReference>
<dbReference type="InterPro" id="IPR006442">
    <property type="entry name" value="Antitoxin_Phd/YefM"/>
</dbReference>
<evidence type="ECO:0000313" key="4">
    <source>
        <dbReference type="Proteomes" id="UP000196655"/>
    </source>
</evidence>
<dbReference type="AlphaFoldDB" id="A0A211ZS09"/>
<dbReference type="InterPro" id="IPR051405">
    <property type="entry name" value="phD/YefM_antitoxin"/>
</dbReference>
<organism evidence="3 4">
    <name type="scientific">Inquilinus limosus</name>
    <dbReference type="NCBI Taxonomy" id="171674"/>
    <lineage>
        <taxon>Bacteria</taxon>
        <taxon>Pseudomonadati</taxon>
        <taxon>Pseudomonadota</taxon>
        <taxon>Alphaproteobacteria</taxon>
        <taxon>Rhodospirillales</taxon>
        <taxon>Rhodospirillaceae</taxon>
        <taxon>Inquilinus</taxon>
    </lineage>
</organism>
<gene>
    <name evidence="3" type="ORF">BWR60_07045</name>
</gene>
<dbReference type="NCBIfam" id="TIGR01552">
    <property type="entry name" value="phd_fam"/>
    <property type="match status" value="1"/>
</dbReference>
<keyword evidence="4" id="KW-1185">Reference proteome</keyword>
<dbReference type="PANTHER" id="PTHR33713">
    <property type="entry name" value="ANTITOXIN YAFN-RELATED"/>
    <property type="match status" value="1"/>
</dbReference>
<comment type="function">
    <text evidence="2">Antitoxin component of a type II toxin-antitoxin (TA) system.</text>
</comment>
<reference evidence="4" key="1">
    <citation type="submission" date="2017-05" db="EMBL/GenBank/DDBJ databases">
        <authorList>
            <person name="Macchi M."/>
            <person name="Festa S."/>
            <person name="Coppotelli B.M."/>
            <person name="Morelli I.S."/>
        </authorList>
    </citation>
    <scope>NUCLEOTIDE SEQUENCE [LARGE SCALE GENOMIC DNA]</scope>
    <source>
        <strain evidence="4">I</strain>
    </source>
</reference>
<protein>
    <recommendedName>
        <fullName evidence="2">Antitoxin</fullName>
    </recommendedName>
</protein>
<accession>A0A211ZS09</accession>
<evidence type="ECO:0000256" key="1">
    <source>
        <dbReference type="ARBA" id="ARBA00009981"/>
    </source>
</evidence>
<proteinExistence type="inferred from homology"/>
<dbReference type="PANTHER" id="PTHR33713:SF3">
    <property type="entry name" value="ANTITOXIN"/>
    <property type="match status" value="1"/>
</dbReference>
<comment type="similarity">
    <text evidence="1 2">Belongs to the phD/YefM antitoxin family.</text>
</comment>
<name>A0A211ZS09_9PROT</name>
<sequence>MRTELVTTLKRKATDLLAELERDREPILITQHGLPSAYLVDVETFETLQRRMELLEGIARGEQAVEEGRTLTQDEAMQRMARWLK</sequence>
<comment type="caution">
    <text evidence="3">The sequence shown here is derived from an EMBL/GenBank/DDBJ whole genome shotgun (WGS) entry which is preliminary data.</text>
</comment>
<dbReference type="Gene3D" id="3.40.1620.10">
    <property type="entry name" value="YefM-like domain"/>
    <property type="match status" value="1"/>
</dbReference>
<dbReference type="SUPFAM" id="SSF143120">
    <property type="entry name" value="YefM-like"/>
    <property type="match status" value="1"/>
</dbReference>
<dbReference type="RefSeq" id="WP_088150303.1">
    <property type="nucleotide sequence ID" value="NZ_NHON01000009.1"/>
</dbReference>
<dbReference type="Pfam" id="PF02604">
    <property type="entry name" value="PhdYeFM_antitox"/>
    <property type="match status" value="1"/>
</dbReference>